<evidence type="ECO:0000256" key="6">
    <source>
        <dbReference type="ARBA" id="ARBA00022692"/>
    </source>
</evidence>
<evidence type="ECO:0000256" key="9">
    <source>
        <dbReference type="ARBA" id="ARBA00022989"/>
    </source>
</evidence>
<feature type="domain" description="Motility protein A N-terminal" evidence="14">
    <location>
        <begin position="6"/>
        <end position="89"/>
    </location>
</feature>
<proteinExistence type="inferred from homology"/>
<evidence type="ECO:0000256" key="2">
    <source>
        <dbReference type="ARBA" id="ARBA00008038"/>
    </source>
</evidence>
<dbReference type="InterPro" id="IPR046786">
    <property type="entry name" value="MotA_N"/>
</dbReference>
<dbReference type="InterPro" id="IPR000540">
    <property type="entry name" value="Flag_MotA_CS"/>
</dbReference>
<feature type="transmembrane region" description="Helical" evidence="12">
    <location>
        <begin position="32"/>
        <end position="53"/>
    </location>
</feature>
<dbReference type="PANTHER" id="PTHR30433">
    <property type="entry name" value="CHEMOTAXIS PROTEIN MOTA"/>
    <property type="match status" value="1"/>
</dbReference>
<evidence type="ECO:0000256" key="8">
    <source>
        <dbReference type="ARBA" id="ARBA00022781"/>
    </source>
</evidence>
<protein>
    <submittedName>
        <fullName evidence="15">MotA/TolQ/ExbB proton channel family protein</fullName>
    </submittedName>
</protein>
<keyword evidence="5" id="KW-0145">Chemotaxis</keyword>
<keyword evidence="6 12" id="KW-0812">Transmembrane</keyword>
<feature type="domain" description="MotA/TolQ/ExbB proton channel" evidence="13">
    <location>
        <begin position="100"/>
        <end position="217"/>
    </location>
</feature>
<comment type="subcellular location">
    <subcellularLocation>
        <location evidence="1">Cell membrane</location>
        <topology evidence="1">Multi-pass membrane protein</topology>
    </subcellularLocation>
</comment>
<feature type="transmembrane region" description="Helical" evidence="12">
    <location>
        <begin position="181"/>
        <end position="201"/>
    </location>
</feature>
<reference evidence="15 16" key="1">
    <citation type="submission" date="2023-04" db="EMBL/GenBank/DDBJ databases">
        <title>Klugiella caeni sp. nov. isolated from the sludge of biochemical tank.</title>
        <authorList>
            <person name="Geng K."/>
        </authorList>
    </citation>
    <scope>NUCLEOTIDE SEQUENCE [LARGE SCALE GENOMIC DNA]</scope>
    <source>
        <strain evidence="15 16">YN-L-19</strain>
    </source>
</reference>
<comment type="caution">
    <text evidence="15">The sequence shown here is derived from an EMBL/GenBank/DDBJ whole genome shotgun (WGS) entry which is preliminary data.</text>
</comment>
<dbReference type="InterPro" id="IPR002898">
    <property type="entry name" value="MotA_ExbB_proton_chnl"/>
</dbReference>
<keyword evidence="8" id="KW-0375">Hydrogen ion transport</keyword>
<keyword evidence="3" id="KW-0813">Transport</keyword>
<organism evidence="15 16">
    <name type="scientific">Ruicaihuangia caeni</name>
    <dbReference type="NCBI Taxonomy" id="3042517"/>
    <lineage>
        <taxon>Bacteria</taxon>
        <taxon>Bacillati</taxon>
        <taxon>Actinomycetota</taxon>
        <taxon>Actinomycetes</taxon>
        <taxon>Micrococcales</taxon>
        <taxon>Microbacteriaceae</taxon>
        <taxon>Ruicaihuangia</taxon>
    </lineage>
</organism>
<evidence type="ECO:0000256" key="5">
    <source>
        <dbReference type="ARBA" id="ARBA00022500"/>
    </source>
</evidence>
<dbReference type="GO" id="GO:0006935">
    <property type="term" value="P:chemotaxis"/>
    <property type="evidence" value="ECO:0007669"/>
    <property type="project" value="UniProtKB-KW"/>
</dbReference>
<dbReference type="Proteomes" id="UP001321506">
    <property type="component" value="Unassembled WGS sequence"/>
</dbReference>
<keyword evidence="16" id="KW-1185">Reference proteome</keyword>
<evidence type="ECO:0000256" key="7">
    <source>
        <dbReference type="ARBA" id="ARBA00022779"/>
    </source>
</evidence>
<keyword evidence="11 12" id="KW-0472">Membrane</keyword>
<dbReference type="Pfam" id="PF01618">
    <property type="entry name" value="MotA_ExbB"/>
    <property type="match status" value="1"/>
</dbReference>
<evidence type="ECO:0000313" key="16">
    <source>
        <dbReference type="Proteomes" id="UP001321506"/>
    </source>
</evidence>
<dbReference type="Pfam" id="PF20560">
    <property type="entry name" value="MotA_N"/>
    <property type="match status" value="1"/>
</dbReference>
<evidence type="ECO:0000259" key="13">
    <source>
        <dbReference type="Pfam" id="PF01618"/>
    </source>
</evidence>
<dbReference type="GO" id="GO:0071978">
    <property type="term" value="P:bacterial-type flagellum-dependent swarming motility"/>
    <property type="evidence" value="ECO:0007669"/>
    <property type="project" value="InterPro"/>
</dbReference>
<evidence type="ECO:0000256" key="11">
    <source>
        <dbReference type="ARBA" id="ARBA00023136"/>
    </source>
</evidence>
<dbReference type="AlphaFoldDB" id="A0AAW6T482"/>
<comment type="similarity">
    <text evidence="2">Belongs to the MotA family.</text>
</comment>
<accession>A0AAW6T482</accession>
<evidence type="ECO:0000256" key="10">
    <source>
        <dbReference type="ARBA" id="ARBA00023065"/>
    </source>
</evidence>
<evidence type="ECO:0000256" key="1">
    <source>
        <dbReference type="ARBA" id="ARBA00004651"/>
    </source>
</evidence>
<name>A0AAW6T482_9MICO</name>
<keyword evidence="9 12" id="KW-1133">Transmembrane helix</keyword>
<evidence type="ECO:0000256" key="12">
    <source>
        <dbReference type="SAM" id="Phobius"/>
    </source>
</evidence>
<dbReference type="RefSeq" id="WP_281487664.1">
    <property type="nucleotide sequence ID" value="NZ_JASATX010000001.1"/>
</dbReference>
<feature type="transmembrane region" description="Helical" evidence="12">
    <location>
        <begin position="145"/>
        <end position="169"/>
    </location>
</feature>
<dbReference type="PROSITE" id="PS01307">
    <property type="entry name" value="MOTA"/>
    <property type="match status" value="1"/>
</dbReference>
<evidence type="ECO:0000259" key="14">
    <source>
        <dbReference type="Pfam" id="PF20560"/>
    </source>
</evidence>
<keyword evidence="10" id="KW-0406">Ion transport</keyword>
<sequence>MDPAMIIGLALAFGSLLAMIFLEGASVTSLLIPAPMILVFGATIAVAIASSTIRDSILAVKALPHAFRGKLPSNDALIEQLVHLAEVARREGLLALEREAESVDDPFLKRALQQIADGTDAEELRDSLEDELDTRDRKNRTAAKFFSVMGGYAPTIGIIGTVVSLTHVLEYLESPETLGPAIATAFVATLWGLLSANFIWLPIGTRLSRLADLELDQLSLVLEGVMAVQAGAQPRLLGEKLRAMAPERSSAAPAKQSSLQEAA</sequence>
<evidence type="ECO:0000256" key="3">
    <source>
        <dbReference type="ARBA" id="ARBA00022448"/>
    </source>
</evidence>
<dbReference type="InterPro" id="IPR047055">
    <property type="entry name" value="MotA-like"/>
</dbReference>
<evidence type="ECO:0000313" key="15">
    <source>
        <dbReference type="EMBL" id="MDI2097891.1"/>
    </source>
</evidence>
<dbReference type="GO" id="GO:1902600">
    <property type="term" value="P:proton transmembrane transport"/>
    <property type="evidence" value="ECO:0007669"/>
    <property type="project" value="UniProtKB-KW"/>
</dbReference>
<keyword evidence="4" id="KW-1003">Cell membrane</keyword>
<keyword evidence="7" id="KW-0283">Flagellar rotation</keyword>
<dbReference type="GO" id="GO:0005886">
    <property type="term" value="C:plasma membrane"/>
    <property type="evidence" value="ECO:0007669"/>
    <property type="project" value="UniProtKB-SubCell"/>
</dbReference>
<dbReference type="PANTHER" id="PTHR30433:SF3">
    <property type="entry name" value="MOTILITY PROTEIN A"/>
    <property type="match status" value="1"/>
</dbReference>
<gene>
    <name evidence="15" type="ORF">QF206_02770</name>
</gene>
<evidence type="ECO:0000256" key="4">
    <source>
        <dbReference type="ARBA" id="ARBA00022475"/>
    </source>
</evidence>
<dbReference type="EMBL" id="JASATX010000001">
    <property type="protein sequence ID" value="MDI2097891.1"/>
    <property type="molecule type" value="Genomic_DNA"/>
</dbReference>